<proteinExistence type="inferred from homology"/>
<dbReference type="SMART" id="SM00472">
    <property type="entry name" value="MIR"/>
    <property type="match status" value="3"/>
</dbReference>
<organism evidence="16 17">
    <name type="scientific">Metschnikowia aff. pulcherrima</name>
    <dbReference type="NCBI Taxonomy" id="2163413"/>
    <lineage>
        <taxon>Eukaryota</taxon>
        <taxon>Fungi</taxon>
        <taxon>Dikarya</taxon>
        <taxon>Ascomycota</taxon>
        <taxon>Saccharomycotina</taxon>
        <taxon>Pichiomycetes</taxon>
        <taxon>Metschnikowiaceae</taxon>
        <taxon>Metschnikowia</taxon>
    </lineage>
</organism>
<dbReference type="InterPro" id="IPR016093">
    <property type="entry name" value="MIR_motif"/>
</dbReference>
<evidence type="ECO:0000256" key="5">
    <source>
        <dbReference type="ARBA" id="ARBA00022676"/>
    </source>
</evidence>
<dbReference type="PANTHER" id="PTHR10050:SF51">
    <property type="entry name" value="PROTEIN O-MANNOSYL-TRANSFERASE 1"/>
    <property type="match status" value="1"/>
</dbReference>
<dbReference type="Pfam" id="PF16192">
    <property type="entry name" value="PMT_4TMC"/>
    <property type="match status" value="1"/>
</dbReference>
<dbReference type="EMBL" id="CP034459">
    <property type="protein sequence ID" value="QBM89332.1"/>
    <property type="molecule type" value="Genomic_DNA"/>
</dbReference>
<feature type="transmembrane region" description="Helical" evidence="14">
    <location>
        <begin position="87"/>
        <end position="107"/>
    </location>
</feature>
<dbReference type="GO" id="GO:0005789">
    <property type="term" value="C:endoplasmic reticulum membrane"/>
    <property type="evidence" value="ECO:0007669"/>
    <property type="project" value="UniProtKB-SubCell"/>
</dbReference>
<feature type="transmembrane region" description="Helical" evidence="14">
    <location>
        <begin position="213"/>
        <end position="230"/>
    </location>
</feature>
<comment type="catalytic activity">
    <reaction evidence="13 14">
        <text>a di-trans,poly-cis-dolichyl beta-D-mannosyl phosphate + L-seryl-[protein] = 3-O-(alpha-D-mannosyl)-L-seryl-[protein] + a di-trans,poly-cis-dolichyl phosphate + H(+)</text>
        <dbReference type="Rhea" id="RHEA:17377"/>
        <dbReference type="Rhea" id="RHEA-COMP:9863"/>
        <dbReference type="Rhea" id="RHEA-COMP:13546"/>
        <dbReference type="Rhea" id="RHEA-COMP:19498"/>
        <dbReference type="Rhea" id="RHEA-COMP:19501"/>
        <dbReference type="ChEBI" id="CHEBI:15378"/>
        <dbReference type="ChEBI" id="CHEBI:29999"/>
        <dbReference type="ChEBI" id="CHEBI:57683"/>
        <dbReference type="ChEBI" id="CHEBI:58211"/>
        <dbReference type="ChEBI" id="CHEBI:137321"/>
        <dbReference type="EC" id="2.4.1.109"/>
    </reaction>
</comment>
<evidence type="ECO:0000256" key="1">
    <source>
        <dbReference type="ARBA" id="ARBA00004477"/>
    </source>
</evidence>
<dbReference type="STRING" id="2163413.A0A4P6XPC8"/>
<accession>A0A4P6XPC8</accession>
<dbReference type="InterPro" id="IPR036300">
    <property type="entry name" value="MIR_dom_sf"/>
</dbReference>
<comment type="pathway">
    <text evidence="2 14">Protein modification; protein glycosylation.</text>
</comment>
<feature type="transmembrane region" description="Helical" evidence="14">
    <location>
        <begin position="41"/>
        <end position="59"/>
    </location>
</feature>
<sequence>MSQTLKKRGKKSAAPVAAADAVDIEVKEKTTYPPPAKDPEHHYWIALAIVTSIAAYLRFRILGWPDKVVFDEVHFGKFASYYLEGTYFFDLHPPFAKLLIAFAGWLVGYDGSFKFDNIGDNYITNNVPYLAFRAFSAIQGTLVVPIMFLTMKTLNFSVIACILSSSLVALDNAQVIDSRLILLDATLILSVAFTIFAYCKFSLYRRQPFTKWWWIWLQLTGVGLSCVISTKYVGVFTYFTIGIAVVHELWILLDIKKGLTIEEFMQHFVARLFTLIIIPFCIYLYWFHLHFLILTKSGPGDAFMTSDFQETLEESALVKTSKTVNYHDVLTIKHKDTNTFLHSHDLVYPLRYENGRVSSNLQQVTCFSHQDGSELEDTNSQWEIVPSNGAKKGEAVFTNDAIRLRHIATGGFLLTHDVASPLKATNEEFVVVHGEAAETRFNETLFRLRLAEAGGSSNQGKRKIVKTKATPLRIVHIDTVVAMWTHNDELLPEWALGQQEVSGNKKVTDGDNIWVFDNIVSLAENDARNHYIPKTVIKMPFLKKWWELQGLMFLHNNQLSSEHPFASQPGAWPLALSGVSFWNDNDERKQIFFIGNVIGFWIQVGFLAVYAGFVAADLVTSRRDCNILSARARSKMYNTLGFLFIGWAAHYFPFFLMNRQKFLHHYLPAHLIAALFTGGFAEFLCSNRGHTVRRGVVPSGIDKPKFAALTVIVIASTAWFLWYTRFIVYGNFTLPPEEIKKRQWLDIVLHYVK</sequence>
<keyword evidence="6 14" id="KW-0808">Transferase</keyword>
<evidence type="ECO:0000256" key="3">
    <source>
        <dbReference type="ARBA" id="ARBA00007222"/>
    </source>
</evidence>
<evidence type="ECO:0000256" key="4">
    <source>
        <dbReference type="ARBA" id="ARBA00012839"/>
    </source>
</evidence>
<keyword evidence="9 14" id="KW-0256">Endoplasmic reticulum</keyword>
<keyword evidence="5 14" id="KW-0328">Glycosyltransferase</keyword>
<evidence type="ECO:0000256" key="8">
    <source>
        <dbReference type="ARBA" id="ARBA00022737"/>
    </source>
</evidence>
<evidence type="ECO:0000256" key="10">
    <source>
        <dbReference type="ARBA" id="ARBA00022989"/>
    </source>
</evidence>
<dbReference type="Pfam" id="PF02366">
    <property type="entry name" value="PMT"/>
    <property type="match status" value="1"/>
</dbReference>
<dbReference type="PROSITE" id="PS50919">
    <property type="entry name" value="MIR"/>
    <property type="match status" value="2"/>
</dbReference>
<dbReference type="Gene3D" id="2.80.10.50">
    <property type="match status" value="1"/>
</dbReference>
<name>A0A4P6XPC8_9ASCO</name>
<feature type="transmembrane region" description="Helical" evidence="14">
    <location>
        <begin position="591"/>
        <end position="615"/>
    </location>
</feature>
<evidence type="ECO:0000256" key="11">
    <source>
        <dbReference type="ARBA" id="ARBA00023136"/>
    </source>
</evidence>
<feature type="transmembrane region" description="Helical" evidence="14">
    <location>
        <begin position="127"/>
        <end position="149"/>
    </location>
</feature>
<keyword evidence="10 14" id="KW-1133">Transmembrane helix</keyword>
<dbReference type="UniPathway" id="UPA00378"/>
<evidence type="ECO:0000256" key="7">
    <source>
        <dbReference type="ARBA" id="ARBA00022692"/>
    </source>
</evidence>
<keyword evidence="11 14" id="KW-0472">Membrane</keyword>
<evidence type="ECO:0000256" key="12">
    <source>
        <dbReference type="ARBA" id="ARBA00045085"/>
    </source>
</evidence>
<dbReference type="InterPro" id="IPR027005">
    <property type="entry name" value="PMT-like"/>
</dbReference>
<keyword evidence="17" id="KW-1185">Reference proteome</keyword>
<feature type="transmembrane region" description="Helical" evidence="14">
    <location>
        <begin position="666"/>
        <end position="685"/>
    </location>
</feature>
<evidence type="ECO:0000256" key="6">
    <source>
        <dbReference type="ARBA" id="ARBA00022679"/>
    </source>
</evidence>
<evidence type="ECO:0000259" key="15">
    <source>
        <dbReference type="PROSITE" id="PS50919"/>
    </source>
</evidence>
<feature type="transmembrane region" description="Helical" evidence="14">
    <location>
        <begin position="236"/>
        <end position="256"/>
    </location>
</feature>
<comment type="catalytic activity">
    <reaction evidence="12 14">
        <text>a di-trans,poly-cis-dolichyl beta-D-mannosyl phosphate + L-threonyl-[protein] = 3-O-(alpha-D-mannosyl)-L-threonyl-[protein] + a di-trans,poly-cis-dolichyl phosphate + H(+)</text>
        <dbReference type="Rhea" id="RHEA:53396"/>
        <dbReference type="Rhea" id="RHEA-COMP:11060"/>
        <dbReference type="Rhea" id="RHEA-COMP:13547"/>
        <dbReference type="Rhea" id="RHEA-COMP:19498"/>
        <dbReference type="Rhea" id="RHEA-COMP:19501"/>
        <dbReference type="ChEBI" id="CHEBI:15378"/>
        <dbReference type="ChEBI" id="CHEBI:30013"/>
        <dbReference type="ChEBI" id="CHEBI:57683"/>
        <dbReference type="ChEBI" id="CHEBI:58211"/>
        <dbReference type="ChEBI" id="CHEBI:137323"/>
        <dbReference type="EC" id="2.4.1.109"/>
    </reaction>
</comment>
<dbReference type="InterPro" id="IPR032421">
    <property type="entry name" value="PMT_4TMC"/>
</dbReference>
<dbReference type="EC" id="2.4.1.109" evidence="4 14"/>
<evidence type="ECO:0000256" key="13">
    <source>
        <dbReference type="ARBA" id="ARBA00045102"/>
    </source>
</evidence>
<feature type="domain" description="MIR" evidence="15">
    <location>
        <begin position="321"/>
        <end position="387"/>
    </location>
</feature>
<comment type="similarity">
    <text evidence="3 14">Belongs to the glycosyltransferase 39 family.</text>
</comment>
<protein>
    <recommendedName>
        <fullName evidence="4 14">Dolichyl-phosphate-mannose--protein mannosyltransferase</fullName>
        <ecNumber evidence="4 14">2.4.1.109</ecNumber>
    </recommendedName>
</protein>
<dbReference type="SUPFAM" id="SSF82109">
    <property type="entry name" value="MIR domain"/>
    <property type="match status" value="1"/>
</dbReference>
<feature type="transmembrane region" description="Helical" evidence="14">
    <location>
        <begin position="268"/>
        <end position="287"/>
    </location>
</feature>
<dbReference type="Pfam" id="PF02815">
    <property type="entry name" value="MIR"/>
    <property type="match status" value="1"/>
</dbReference>
<feature type="transmembrane region" description="Helical" evidence="14">
    <location>
        <begin position="706"/>
        <end position="724"/>
    </location>
</feature>
<comment type="function">
    <text evidence="14">Transfers mannose from Dol-P-mannose to Ser or Thr residues on proteins.</text>
</comment>
<evidence type="ECO:0000313" key="16">
    <source>
        <dbReference type="EMBL" id="QBM89332.1"/>
    </source>
</evidence>
<evidence type="ECO:0000256" key="14">
    <source>
        <dbReference type="RuleBase" id="RU367007"/>
    </source>
</evidence>
<feature type="transmembrane region" description="Helical" evidence="14">
    <location>
        <begin position="181"/>
        <end position="201"/>
    </location>
</feature>
<feature type="transmembrane region" description="Helical" evidence="14">
    <location>
        <begin position="636"/>
        <end position="654"/>
    </location>
</feature>
<dbReference type="PANTHER" id="PTHR10050">
    <property type="entry name" value="DOLICHYL-PHOSPHATE-MANNOSE--PROTEIN MANNOSYLTRANSFERASE"/>
    <property type="match status" value="1"/>
</dbReference>
<keyword evidence="7 14" id="KW-0812">Transmembrane</keyword>
<comment type="subcellular location">
    <subcellularLocation>
        <location evidence="1 14">Endoplasmic reticulum membrane</location>
        <topology evidence="1 14">Multi-pass membrane protein</topology>
    </subcellularLocation>
</comment>
<dbReference type="Proteomes" id="UP000292447">
    <property type="component" value="Chromosome IV"/>
</dbReference>
<dbReference type="CDD" id="cd23285">
    <property type="entry name" value="beta-trefoil_MIR_PMT4-like"/>
    <property type="match status" value="1"/>
</dbReference>
<evidence type="ECO:0000256" key="2">
    <source>
        <dbReference type="ARBA" id="ARBA00004922"/>
    </source>
</evidence>
<dbReference type="AlphaFoldDB" id="A0A4P6XPC8"/>
<dbReference type="GO" id="GO:0004169">
    <property type="term" value="F:dolichyl-phosphate-mannose-protein mannosyltransferase activity"/>
    <property type="evidence" value="ECO:0007669"/>
    <property type="project" value="UniProtKB-UniRule"/>
</dbReference>
<evidence type="ECO:0000256" key="9">
    <source>
        <dbReference type="ARBA" id="ARBA00022824"/>
    </source>
</evidence>
<feature type="domain" description="MIR" evidence="15">
    <location>
        <begin position="393"/>
        <end position="451"/>
    </location>
</feature>
<dbReference type="InterPro" id="IPR003342">
    <property type="entry name" value="ArnT-like_N"/>
</dbReference>
<gene>
    <name evidence="16" type="primary">MPUL0D04020</name>
    <name evidence="16" type="ORF">METSCH_D04020</name>
</gene>
<reference evidence="17" key="1">
    <citation type="submission" date="2019-03" db="EMBL/GenBank/DDBJ databases">
        <title>Snf2 controls pulcherriminic acid biosynthesis and connects pigmentation and antifungal activity of the yeast Metschnikowia pulcherrima.</title>
        <authorList>
            <person name="Gore-Lloyd D."/>
            <person name="Sumann I."/>
            <person name="Brachmann A.O."/>
            <person name="Schneeberger K."/>
            <person name="Ortiz-Merino R.A."/>
            <person name="Moreno-Beltran M."/>
            <person name="Schlaefli M."/>
            <person name="Kirner P."/>
            <person name="Santos Kron A."/>
            <person name="Wolfe K.H."/>
            <person name="Piel J."/>
            <person name="Ahrens C.H."/>
            <person name="Henk D."/>
            <person name="Freimoser F.M."/>
        </authorList>
    </citation>
    <scope>NUCLEOTIDE SEQUENCE [LARGE SCALE GENOMIC DNA]</scope>
    <source>
        <strain evidence="17">APC 1.2</strain>
    </source>
</reference>
<keyword evidence="8" id="KW-0677">Repeat</keyword>
<evidence type="ECO:0000313" key="17">
    <source>
        <dbReference type="Proteomes" id="UP000292447"/>
    </source>
</evidence>